<evidence type="ECO:0000313" key="1">
    <source>
        <dbReference type="EMBL" id="SPD02527.1"/>
    </source>
</evidence>
<organism evidence="4">
    <name type="scientific">Fagus sylvatica</name>
    <name type="common">Beechnut</name>
    <dbReference type="NCBI Taxonomy" id="28930"/>
    <lineage>
        <taxon>Eukaryota</taxon>
        <taxon>Viridiplantae</taxon>
        <taxon>Streptophyta</taxon>
        <taxon>Embryophyta</taxon>
        <taxon>Tracheophyta</taxon>
        <taxon>Spermatophyta</taxon>
        <taxon>Magnoliopsida</taxon>
        <taxon>eudicotyledons</taxon>
        <taxon>Gunneridae</taxon>
        <taxon>Pentapetalae</taxon>
        <taxon>rosids</taxon>
        <taxon>fabids</taxon>
        <taxon>Fagales</taxon>
        <taxon>Fagaceae</taxon>
        <taxon>Fagus</taxon>
    </lineage>
</organism>
<dbReference type="PANTHER" id="PTHR34269">
    <property type="entry name" value="TRANSCRIPTION FACTOR B3-DOMAIN FAMILY-RELATED"/>
    <property type="match status" value="1"/>
</dbReference>
<dbReference type="EMBL" id="OIVN01002314">
    <property type="protein sequence ID" value="SPD02527.1"/>
    <property type="molecule type" value="Genomic_DNA"/>
</dbReference>
<sequence>MMKKMAREGSDIEEDIGSNKGKEVCSNSWPFRIRLTTDHIRWDSLKISPSEEFEEHILHNLNEASHRALEAWLPVEISIYDVDTHETYPVKLAKKESFWFKPTPLFYEKPRKEKSFFSDATMMEQPACYDLEEARKVFAYSIEPFRQIVKKRNLNYNQEIGLRWSGSKGVEKLEFSVLYVPRLDLSSLRI</sequence>
<dbReference type="EMBL" id="OIVN01002354">
    <property type="protein sequence ID" value="SPD02927.1"/>
    <property type="molecule type" value="Genomic_DNA"/>
</dbReference>
<protein>
    <submittedName>
        <fullName evidence="4">Uncharacterized protein</fullName>
    </submittedName>
</protein>
<evidence type="ECO:0000313" key="3">
    <source>
        <dbReference type="EMBL" id="SPD02927.1"/>
    </source>
</evidence>
<dbReference type="PANTHER" id="PTHR34269:SF19">
    <property type="match status" value="1"/>
</dbReference>
<evidence type="ECO:0000313" key="4">
    <source>
        <dbReference type="EMBL" id="SPD11358.1"/>
    </source>
</evidence>
<reference evidence="4" key="1">
    <citation type="submission" date="2018-02" db="EMBL/GenBank/DDBJ databases">
        <authorList>
            <person name="Cohen D.B."/>
            <person name="Kent A.D."/>
        </authorList>
    </citation>
    <scope>NUCLEOTIDE SEQUENCE</scope>
</reference>
<evidence type="ECO:0000313" key="2">
    <source>
        <dbReference type="EMBL" id="SPD02797.1"/>
    </source>
</evidence>
<dbReference type="EMBL" id="OIVN01003452">
    <property type="protein sequence ID" value="SPD11358.1"/>
    <property type="molecule type" value="Genomic_DNA"/>
</dbReference>
<dbReference type="AlphaFoldDB" id="A0A2N9HHG1"/>
<name>A0A2N9HHG1_FAGSY</name>
<accession>A0A2N9HHG1</accession>
<proteinExistence type="predicted"/>
<gene>
    <name evidence="1" type="ORF">FSB_LOCUS30409</name>
    <name evidence="2" type="ORF">FSB_LOCUS30679</name>
    <name evidence="3" type="ORF">FSB_LOCUS30809</name>
    <name evidence="4" type="ORF">FSB_LOCUS39240</name>
</gene>
<dbReference type="EMBL" id="OIVN01002337">
    <property type="protein sequence ID" value="SPD02797.1"/>
    <property type="molecule type" value="Genomic_DNA"/>
</dbReference>
<dbReference type="InterPro" id="IPR051442">
    <property type="entry name" value="B3_domain"/>
</dbReference>